<evidence type="ECO:0000259" key="5">
    <source>
        <dbReference type="PROSITE" id="PS51384"/>
    </source>
</evidence>
<dbReference type="SUPFAM" id="SSF52343">
    <property type="entry name" value="Ferredoxin reductase-like, C-terminal NADP-linked domain"/>
    <property type="match status" value="1"/>
</dbReference>
<dbReference type="PROSITE" id="PS51384">
    <property type="entry name" value="FAD_FR"/>
    <property type="match status" value="1"/>
</dbReference>
<dbReference type="GO" id="GO:0016491">
    <property type="term" value="F:oxidoreductase activity"/>
    <property type="evidence" value="ECO:0007669"/>
    <property type="project" value="UniProtKB-KW"/>
</dbReference>
<dbReference type="Gene3D" id="3.40.50.80">
    <property type="entry name" value="Nucleotide-binding domain of ferredoxin-NADP reductase (FNR) module"/>
    <property type="match status" value="1"/>
</dbReference>
<gene>
    <name evidence="6" type="primary">fre</name>
    <name evidence="6" type="ORF">GCM10007895_27570</name>
</gene>
<comment type="cofactor">
    <cofactor evidence="3">
        <name>[2Fe-2S] cluster</name>
        <dbReference type="ChEBI" id="CHEBI:190135"/>
    </cofactor>
</comment>
<dbReference type="PRINTS" id="PR00410">
    <property type="entry name" value="PHEHYDRXLASE"/>
</dbReference>
<name>A0AA37W1I9_9GAMM</name>
<sequence>MNTTRCSVDSIVKLNDYVYQVKLTPASTVEYRPGQYAKLVLSEDDKRIFSIASHPSAEQIELHIGAAEGDEYPLQAIAHLQANPQVIMEIGEGDAFLREQQQRPRLLIAGGTGFSYVHSILTHMLEHGNNPPTEVIWGCRSEVDMYYFEQVKAWADANDWLSFTPVLENAVENTQATQGLLLDVVKALHPNLAEYDVYLAGRFEMAAAAKAQFVEQQVDLKHLYGDAFGYV</sequence>
<comment type="similarity">
    <text evidence="4">Belongs to the Fre/LuxG FAD/NAD(P) flavoprotein oxidoreductase family.</text>
</comment>
<keyword evidence="7" id="KW-1185">Reference proteome</keyword>
<accession>A0AA37W1I9</accession>
<dbReference type="PANTHER" id="PTHR47354:SF7">
    <property type="entry name" value="NAD(P)H-FLAVIN REDUCTASE"/>
    <property type="match status" value="1"/>
</dbReference>
<evidence type="ECO:0000256" key="4">
    <source>
        <dbReference type="ARBA" id="ARBA00038177"/>
    </source>
</evidence>
<comment type="caution">
    <text evidence="6">The sequence shown here is derived from an EMBL/GenBank/DDBJ whole genome shotgun (WGS) entry which is preliminary data.</text>
</comment>
<dbReference type="InterPro" id="IPR017927">
    <property type="entry name" value="FAD-bd_FR_type"/>
</dbReference>
<dbReference type="InterPro" id="IPR001709">
    <property type="entry name" value="Flavoprot_Pyr_Nucl_cyt_Rdtase"/>
</dbReference>
<dbReference type="InterPro" id="IPR050415">
    <property type="entry name" value="MRET"/>
</dbReference>
<dbReference type="AlphaFoldDB" id="A0AA37W1I9"/>
<evidence type="ECO:0000256" key="3">
    <source>
        <dbReference type="ARBA" id="ARBA00034078"/>
    </source>
</evidence>
<dbReference type="RefSeq" id="WP_095504708.1">
    <property type="nucleotide sequence ID" value="NZ_BSNC01000006.1"/>
</dbReference>
<reference evidence="6" key="1">
    <citation type="journal article" date="2014" name="Int. J. Syst. Evol. Microbiol.">
        <title>Complete genome sequence of Corynebacterium casei LMG S-19264T (=DSM 44701T), isolated from a smear-ripened cheese.</title>
        <authorList>
            <consortium name="US DOE Joint Genome Institute (JGI-PGF)"/>
            <person name="Walter F."/>
            <person name="Albersmeier A."/>
            <person name="Kalinowski J."/>
            <person name="Ruckert C."/>
        </authorList>
    </citation>
    <scope>NUCLEOTIDE SEQUENCE</scope>
    <source>
        <strain evidence="6">NBRC 101628</strain>
    </source>
</reference>
<dbReference type="PRINTS" id="PR00371">
    <property type="entry name" value="FPNCR"/>
</dbReference>
<evidence type="ECO:0000313" key="7">
    <source>
        <dbReference type="Proteomes" id="UP001161422"/>
    </source>
</evidence>
<dbReference type="CDD" id="cd06189">
    <property type="entry name" value="flavin_oxioreductase"/>
    <property type="match status" value="1"/>
</dbReference>
<dbReference type="NCBIfam" id="NF005963">
    <property type="entry name" value="PRK08051.1"/>
    <property type="match status" value="1"/>
</dbReference>
<proteinExistence type="inferred from homology"/>
<dbReference type="SUPFAM" id="SSF63380">
    <property type="entry name" value="Riboflavin synthase domain-like"/>
    <property type="match status" value="1"/>
</dbReference>
<dbReference type="InterPro" id="IPR039261">
    <property type="entry name" value="FNR_nucleotide-bd"/>
</dbReference>
<dbReference type="EMBL" id="BSNC01000006">
    <property type="protein sequence ID" value="GLP97450.1"/>
    <property type="molecule type" value="Genomic_DNA"/>
</dbReference>
<feature type="domain" description="FAD-binding FR-type" evidence="5">
    <location>
        <begin position="1"/>
        <end position="118"/>
    </location>
</feature>
<reference evidence="6" key="2">
    <citation type="submission" date="2023-01" db="EMBL/GenBank/DDBJ databases">
        <title>Draft genome sequence of Paraferrimonas sedimenticola strain NBRC 101628.</title>
        <authorList>
            <person name="Sun Q."/>
            <person name="Mori K."/>
        </authorList>
    </citation>
    <scope>NUCLEOTIDE SEQUENCE</scope>
    <source>
        <strain evidence="6">NBRC 101628</strain>
    </source>
</reference>
<dbReference type="GO" id="GO:0008218">
    <property type="term" value="P:bioluminescence"/>
    <property type="evidence" value="ECO:0007669"/>
    <property type="project" value="UniProtKB-KW"/>
</dbReference>
<evidence type="ECO:0000313" key="6">
    <source>
        <dbReference type="EMBL" id="GLP97450.1"/>
    </source>
</evidence>
<organism evidence="6 7">
    <name type="scientific">Paraferrimonas sedimenticola</name>
    <dbReference type="NCBI Taxonomy" id="375674"/>
    <lineage>
        <taxon>Bacteria</taxon>
        <taxon>Pseudomonadati</taxon>
        <taxon>Pseudomonadota</taxon>
        <taxon>Gammaproteobacteria</taxon>
        <taxon>Alteromonadales</taxon>
        <taxon>Ferrimonadaceae</taxon>
        <taxon>Paraferrimonas</taxon>
    </lineage>
</organism>
<dbReference type="Gene3D" id="2.40.30.10">
    <property type="entry name" value="Translation factors"/>
    <property type="match status" value="1"/>
</dbReference>
<dbReference type="InterPro" id="IPR017938">
    <property type="entry name" value="Riboflavin_synthase-like_b-brl"/>
</dbReference>
<dbReference type="Proteomes" id="UP001161422">
    <property type="component" value="Unassembled WGS sequence"/>
</dbReference>
<keyword evidence="2" id="KW-0455">Luminescence</keyword>
<keyword evidence="1" id="KW-0560">Oxidoreductase</keyword>
<dbReference type="Pfam" id="PF00175">
    <property type="entry name" value="NAD_binding_1"/>
    <property type="match status" value="1"/>
</dbReference>
<protein>
    <submittedName>
        <fullName evidence="6">NAD(P)H-flavin reductase</fullName>
    </submittedName>
</protein>
<evidence type="ECO:0000256" key="2">
    <source>
        <dbReference type="ARBA" id="ARBA00023223"/>
    </source>
</evidence>
<evidence type="ECO:0000256" key="1">
    <source>
        <dbReference type="ARBA" id="ARBA00023002"/>
    </source>
</evidence>
<dbReference type="PANTHER" id="PTHR47354">
    <property type="entry name" value="NADH OXIDOREDUCTASE HCR"/>
    <property type="match status" value="1"/>
</dbReference>
<dbReference type="InterPro" id="IPR001433">
    <property type="entry name" value="OxRdtase_FAD/NAD-bd"/>
</dbReference>